<name>A0ABD0SW47_LOXSC</name>
<dbReference type="PANTHER" id="PTHR47326">
    <property type="entry name" value="TRANSPOSABLE ELEMENT TC3 TRANSPOSASE-LIKE PROTEIN"/>
    <property type="match status" value="1"/>
</dbReference>
<evidence type="ECO:0000313" key="1">
    <source>
        <dbReference type="EMBL" id="KAL0829904.1"/>
    </source>
</evidence>
<protein>
    <recommendedName>
        <fullName evidence="3">Transposase</fullName>
    </recommendedName>
</protein>
<comment type="caution">
    <text evidence="1">The sequence shown here is derived from an EMBL/GenBank/DDBJ whole genome shotgun (WGS) entry which is preliminary data.</text>
</comment>
<dbReference type="Gene3D" id="3.30.420.10">
    <property type="entry name" value="Ribonuclease H-like superfamily/Ribonuclease H"/>
    <property type="match status" value="1"/>
</dbReference>
<proteinExistence type="predicted"/>
<sequence length="355" mass="41922">MSTRYTSQEYANMHLIYGECNASAAARLYRERYPNLERYPDHRVFVNVHRSLTEGGHFPNQIRAGGRPRFPYEEDVLQEVADDPSISVRVIEERTGIPKSTANRLLQRAEMHPYHVQRVQSLLPRDYPERISFCRTMLQRHTENPQFIQKILWSDESTFKKDGYINLHNFHEWHVENPHLMREDRSQYRFKVNLWTGILNGKIVGPFELPENLNGRNYLNFLRENLPTLLVLADVPLRDRRHMWYQQDGCPAHYAVQVRDFLDQEYPGRWIGRSGTVSWPARSPDLNPLDYFYWGALKEKVYSKPIESVAELRERISQAAEDIDSRGYARLISRSFVRRCRACIEADGKQFEHLL</sequence>
<reference evidence="1 2" key="1">
    <citation type="submission" date="2024-06" db="EMBL/GenBank/DDBJ databases">
        <title>A chromosome-level genome assembly of beet webworm, Loxostege sticticalis.</title>
        <authorList>
            <person name="Zhang Y."/>
        </authorList>
    </citation>
    <scope>NUCLEOTIDE SEQUENCE [LARGE SCALE GENOMIC DNA]</scope>
    <source>
        <strain evidence="1">AQ028</strain>
        <tissue evidence="1">Male pupae</tissue>
    </source>
</reference>
<accession>A0ABD0SW47</accession>
<evidence type="ECO:0000313" key="2">
    <source>
        <dbReference type="Proteomes" id="UP001549921"/>
    </source>
</evidence>
<dbReference type="EMBL" id="JBEDNZ010000014">
    <property type="protein sequence ID" value="KAL0829904.1"/>
    <property type="molecule type" value="Genomic_DNA"/>
</dbReference>
<organism evidence="1 2">
    <name type="scientific">Loxostege sticticalis</name>
    <name type="common">Beet webworm moth</name>
    <dbReference type="NCBI Taxonomy" id="481309"/>
    <lineage>
        <taxon>Eukaryota</taxon>
        <taxon>Metazoa</taxon>
        <taxon>Ecdysozoa</taxon>
        <taxon>Arthropoda</taxon>
        <taxon>Hexapoda</taxon>
        <taxon>Insecta</taxon>
        <taxon>Pterygota</taxon>
        <taxon>Neoptera</taxon>
        <taxon>Endopterygota</taxon>
        <taxon>Lepidoptera</taxon>
        <taxon>Glossata</taxon>
        <taxon>Ditrysia</taxon>
        <taxon>Pyraloidea</taxon>
        <taxon>Crambidae</taxon>
        <taxon>Pyraustinae</taxon>
        <taxon>Loxostege</taxon>
    </lineage>
</organism>
<dbReference type="PANTHER" id="PTHR47326:SF1">
    <property type="entry name" value="HTH PSQ-TYPE DOMAIN-CONTAINING PROTEIN"/>
    <property type="match status" value="1"/>
</dbReference>
<evidence type="ECO:0008006" key="3">
    <source>
        <dbReference type="Google" id="ProtNLM"/>
    </source>
</evidence>
<dbReference type="InterPro" id="IPR036397">
    <property type="entry name" value="RNaseH_sf"/>
</dbReference>
<dbReference type="AlphaFoldDB" id="A0ABD0SW47"/>
<gene>
    <name evidence="1" type="ORF">ABMA28_003381</name>
</gene>
<dbReference type="Proteomes" id="UP001549921">
    <property type="component" value="Unassembled WGS sequence"/>
</dbReference>